<dbReference type="InterPro" id="IPR000994">
    <property type="entry name" value="Pept_M24"/>
</dbReference>
<dbReference type="EMBL" id="MU839827">
    <property type="protein sequence ID" value="KAK1760261.1"/>
    <property type="molecule type" value="Genomic_DNA"/>
</dbReference>
<keyword evidence="1" id="KW-0732">Signal</keyword>
<evidence type="ECO:0000313" key="3">
    <source>
        <dbReference type="EMBL" id="KAK1760261.1"/>
    </source>
</evidence>
<feature type="chain" id="PRO_5042533883" description="Peptidase M24 domain-containing protein" evidence="1">
    <location>
        <begin position="21"/>
        <end position="458"/>
    </location>
</feature>
<dbReference type="Proteomes" id="UP001239445">
    <property type="component" value="Unassembled WGS sequence"/>
</dbReference>
<dbReference type="AlphaFoldDB" id="A0AAJ0BL86"/>
<gene>
    <name evidence="3" type="ORF">QBC47DRAFT_2768</name>
</gene>
<dbReference type="Pfam" id="PF00557">
    <property type="entry name" value="Peptidase_M24"/>
    <property type="match status" value="1"/>
</dbReference>
<protein>
    <recommendedName>
        <fullName evidence="2">Peptidase M24 domain-containing protein</fullName>
    </recommendedName>
</protein>
<organism evidence="3 4">
    <name type="scientific">Echria macrotheca</name>
    <dbReference type="NCBI Taxonomy" id="438768"/>
    <lineage>
        <taxon>Eukaryota</taxon>
        <taxon>Fungi</taxon>
        <taxon>Dikarya</taxon>
        <taxon>Ascomycota</taxon>
        <taxon>Pezizomycotina</taxon>
        <taxon>Sordariomycetes</taxon>
        <taxon>Sordariomycetidae</taxon>
        <taxon>Sordariales</taxon>
        <taxon>Schizotheciaceae</taxon>
        <taxon>Echria</taxon>
    </lineage>
</organism>
<feature type="domain" description="Peptidase M24" evidence="2">
    <location>
        <begin position="203"/>
        <end position="405"/>
    </location>
</feature>
<accession>A0AAJ0BL86</accession>
<comment type="caution">
    <text evidence="3">The sequence shown here is derived from an EMBL/GenBank/DDBJ whole genome shotgun (WGS) entry which is preliminary data.</text>
</comment>
<dbReference type="SUPFAM" id="SSF55920">
    <property type="entry name" value="Creatinase/aminopeptidase"/>
    <property type="match status" value="1"/>
</dbReference>
<feature type="signal peptide" evidence="1">
    <location>
        <begin position="1"/>
        <end position="20"/>
    </location>
</feature>
<evidence type="ECO:0000313" key="4">
    <source>
        <dbReference type="Proteomes" id="UP001239445"/>
    </source>
</evidence>
<reference evidence="3" key="1">
    <citation type="submission" date="2023-06" db="EMBL/GenBank/DDBJ databases">
        <title>Genome-scale phylogeny and comparative genomics of the fungal order Sordariales.</title>
        <authorList>
            <consortium name="Lawrence Berkeley National Laboratory"/>
            <person name="Hensen N."/>
            <person name="Bonometti L."/>
            <person name="Westerberg I."/>
            <person name="Brannstrom I.O."/>
            <person name="Guillou S."/>
            <person name="Cros-Aarteil S."/>
            <person name="Calhoun S."/>
            <person name="Haridas S."/>
            <person name="Kuo A."/>
            <person name="Mondo S."/>
            <person name="Pangilinan J."/>
            <person name="Riley R."/>
            <person name="Labutti K."/>
            <person name="Andreopoulos B."/>
            <person name="Lipzen A."/>
            <person name="Chen C."/>
            <person name="Yanf M."/>
            <person name="Daum C."/>
            <person name="Ng V."/>
            <person name="Clum A."/>
            <person name="Steindorff A."/>
            <person name="Ohm R."/>
            <person name="Martin F."/>
            <person name="Silar P."/>
            <person name="Natvig D."/>
            <person name="Lalanne C."/>
            <person name="Gautier V."/>
            <person name="Ament-Velasquez S.L."/>
            <person name="Kruys A."/>
            <person name="Hutchinson M.I."/>
            <person name="Powell A.J."/>
            <person name="Barry K."/>
            <person name="Miller A.N."/>
            <person name="Grigoriev I.V."/>
            <person name="Debuchy R."/>
            <person name="Gladieux P."/>
            <person name="Thoren M.H."/>
            <person name="Johannesson H."/>
        </authorList>
    </citation>
    <scope>NUCLEOTIDE SEQUENCE</scope>
    <source>
        <strain evidence="3">PSN4</strain>
    </source>
</reference>
<name>A0AAJ0BL86_9PEZI</name>
<keyword evidence="4" id="KW-1185">Reference proteome</keyword>
<sequence>MKLDIRTVAFFSSLFAVAAAHENQATTKWPTPEYHTLPPLREQAEIQDAWTQERRDNIPKLLTKYGIDAWLVSQREYAEDTAFWSLKWAQEFSSRRRTTLLFLANPSDDTPYSYKWVDNKGTMWAELRDVLEAQNVESIAINNHSLIAFSSGLHAGELEAIREGLGEKWASSLVAEPMLGVEYIGTMPAGRAEWYRRLQSTVWAAISEAFSEKVITPGTTTTDDVRWWLREKLQQMNYTTWFHPDVMIVDETTWESDPIQTDPPRRLIRYGDMLHVDFGLTALGLNTDTQHLAYVLHPGQTEDDVPQGLIEGLKKGNRLQDILISQMKVGRTGNEILKAALEQMHNEGIEGKIYSHPVGDWGHSAGPLFGMFDLQEGVPVIGDLPLLSNTYYSIELMVRHFVPEWNKSLNFPLEEDVMWDGDAAARGDNPWKWAIGRQEKFHLIRTPAEASENIRGDL</sequence>
<evidence type="ECO:0000259" key="2">
    <source>
        <dbReference type="Pfam" id="PF00557"/>
    </source>
</evidence>
<proteinExistence type="predicted"/>
<dbReference type="Gene3D" id="3.90.230.10">
    <property type="entry name" value="Creatinase/methionine aminopeptidase superfamily"/>
    <property type="match status" value="1"/>
</dbReference>
<evidence type="ECO:0000256" key="1">
    <source>
        <dbReference type="SAM" id="SignalP"/>
    </source>
</evidence>
<dbReference type="InterPro" id="IPR036005">
    <property type="entry name" value="Creatinase/aminopeptidase-like"/>
</dbReference>